<reference evidence="11 12" key="1">
    <citation type="submission" date="2023-07" db="EMBL/GenBank/DDBJ databases">
        <title>Genomic Encyclopedia of Type Strains, Phase IV (KMG-IV): sequencing the most valuable type-strain genomes for metagenomic binning, comparative biology and taxonomic classification.</title>
        <authorList>
            <person name="Goeker M."/>
        </authorList>
    </citation>
    <scope>NUCLEOTIDE SEQUENCE [LARGE SCALE GENOMIC DNA]</scope>
    <source>
        <strain evidence="11 12">DSM 19154</strain>
    </source>
</reference>
<accession>A0ABT9YGD8</accession>
<evidence type="ECO:0000256" key="5">
    <source>
        <dbReference type="ARBA" id="ARBA00023288"/>
    </source>
</evidence>
<sequence>MKTKWGICTVVTVSIGLMAGCSSTGSFNEGDTYTVATDNSYVPFEFIEDGELVGFDIELVELIAEEANFEVEFEQMEFSGILAGMETSRYDLGIAGITITEDRAENIDFSQPYYEAGLTLAVLEGNEDIESIDDLTESTSVSTRSSSTSQSYLEDNTDADIEAYPEITEAYQALLQGHVEAVLYDVPNVEFYSQSDANGEIVRVGERLTGEDYGIAFPKDSELRDVVDEALTTLKENGRFDELYEKWFGESE</sequence>
<evidence type="ECO:0000256" key="4">
    <source>
        <dbReference type="ARBA" id="ARBA00023139"/>
    </source>
</evidence>
<dbReference type="PROSITE" id="PS51257">
    <property type="entry name" value="PROKAR_LIPOPROTEIN"/>
    <property type="match status" value="1"/>
</dbReference>
<dbReference type="Proteomes" id="UP001225034">
    <property type="component" value="Unassembled WGS sequence"/>
</dbReference>
<dbReference type="InterPro" id="IPR001638">
    <property type="entry name" value="Solute-binding_3/MltF_N"/>
</dbReference>
<dbReference type="SUPFAM" id="SSF53850">
    <property type="entry name" value="Periplasmic binding protein-like II"/>
    <property type="match status" value="1"/>
</dbReference>
<dbReference type="PROSITE" id="PS01039">
    <property type="entry name" value="SBP_BACTERIAL_3"/>
    <property type="match status" value="1"/>
</dbReference>
<feature type="signal peptide" evidence="8">
    <location>
        <begin position="1"/>
        <end position="19"/>
    </location>
</feature>
<evidence type="ECO:0000259" key="10">
    <source>
        <dbReference type="SMART" id="SM00079"/>
    </source>
</evidence>
<dbReference type="Pfam" id="PF00497">
    <property type="entry name" value="SBP_bac_3"/>
    <property type="match status" value="1"/>
</dbReference>
<dbReference type="Gene3D" id="3.40.190.10">
    <property type="entry name" value="Periplasmic binding protein-like II"/>
    <property type="match status" value="2"/>
</dbReference>
<evidence type="ECO:0000256" key="2">
    <source>
        <dbReference type="ARBA" id="ARBA00010333"/>
    </source>
</evidence>
<keyword evidence="12" id="KW-1185">Reference proteome</keyword>
<keyword evidence="5" id="KW-0449">Lipoprotein</keyword>
<gene>
    <name evidence="11" type="ORF">J2S05_000903</name>
</gene>
<dbReference type="PANTHER" id="PTHR35936:SF38">
    <property type="entry name" value="GLUTAMINE-BINDING PERIPLASMIC PROTEIN"/>
    <property type="match status" value="1"/>
</dbReference>
<dbReference type="SMART" id="SM00079">
    <property type="entry name" value="PBPe"/>
    <property type="match status" value="1"/>
</dbReference>
<dbReference type="SMART" id="SM00062">
    <property type="entry name" value="PBPb"/>
    <property type="match status" value="1"/>
</dbReference>
<keyword evidence="4" id="KW-0564">Palmitate</keyword>
<name>A0ABT9YGD8_9BACI</name>
<proteinExistence type="inferred from homology"/>
<dbReference type="EMBL" id="JAUSUA010000001">
    <property type="protein sequence ID" value="MDQ0206129.1"/>
    <property type="molecule type" value="Genomic_DNA"/>
</dbReference>
<protein>
    <submittedName>
        <fullName evidence="11">Glutamine transport system substrate-binding protein</fullName>
    </submittedName>
</protein>
<evidence type="ECO:0000259" key="9">
    <source>
        <dbReference type="SMART" id="SM00062"/>
    </source>
</evidence>
<dbReference type="InterPro" id="IPR001320">
    <property type="entry name" value="Iontro_rcpt_C"/>
</dbReference>
<evidence type="ECO:0000256" key="7">
    <source>
        <dbReference type="SAM" id="MobiDB-lite"/>
    </source>
</evidence>
<comment type="similarity">
    <text evidence="2 6">Belongs to the bacterial solute-binding protein 3 family.</text>
</comment>
<keyword evidence="3 8" id="KW-0732">Signal</keyword>
<comment type="caution">
    <text evidence="11">The sequence shown here is derived from an EMBL/GenBank/DDBJ whole genome shotgun (WGS) entry which is preliminary data.</text>
</comment>
<evidence type="ECO:0000313" key="12">
    <source>
        <dbReference type="Proteomes" id="UP001225034"/>
    </source>
</evidence>
<dbReference type="RefSeq" id="WP_306980299.1">
    <property type="nucleotide sequence ID" value="NZ_JAUSUA010000001.1"/>
</dbReference>
<feature type="domain" description="Solute-binding protein family 3/N-terminal" evidence="9">
    <location>
        <begin position="32"/>
        <end position="251"/>
    </location>
</feature>
<feature type="chain" id="PRO_5047139184" evidence="8">
    <location>
        <begin position="20"/>
        <end position="252"/>
    </location>
</feature>
<feature type="compositionally biased region" description="Low complexity" evidence="7">
    <location>
        <begin position="137"/>
        <end position="151"/>
    </location>
</feature>
<evidence type="ECO:0000256" key="6">
    <source>
        <dbReference type="RuleBase" id="RU003744"/>
    </source>
</evidence>
<feature type="region of interest" description="Disordered" evidence="7">
    <location>
        <begin position="134"/>
        <end position="154"/>
    </location>
</feature>
<evidence type="ECO:0000313" key="11">
    <source>
        <dbReference type="EMBL" id="MDQ0206129.1"/>
    </source>
</evidence>
<evidence type="ECO:0000256" key="1">
    <source>
        <dbReference type="ARBA" id="ARBA00004196"/>
    </source>
</evidence>
<comment type="subcellular location">
    <subcellularLocation>
        <location evidence="1">Cell envelope</location>
    </subcellularLocation>
</comment>
<dbReference type="PANTHER" id="PTHR35936">
    <property type="entry name" value="MEMBRANE-BOUND LYTIC MUREIN TRANSGLYCOSYLASE F"/>
    <property type="match status" value="1"/>
</dbReference>
<feature type="domain" description="Ionotropic glutamate receptor C-terminal" evidence="10">
    <location>
        <begin position="32"/>
        <end position="250"/>
    </location>
</feature>
<evidence type="ECO:0000256" key="8">
    <source>
        <dbReference type="SAM" id="SignalP"/>
    </source>
</evidence>
<organism evidence="11 12">
    <name type="scientific">Alkalicoccobacillus murimartini</name>
    <dbReference type="NCBI Taxonomy" id="171685"/>
    <lineage>
        <taxon>Bacteria</taxon>
        <taxon>Bacillati</taxon>
        <taxon>Bacillota</taxon>
        <taxon>Bacilli</taxon>
        <taxon>Bacillales</taxon>
        <taxon>Bacillaceae</taxon>
        <taxon>Alkalicoccobacillus</taxon>
    </lineage>
</organism>
<evidence type="ECO:0000256" key="3">
    <source>
        <dbReference type="ARBA" id="ARBA00022729"/>
    </source>
</evidence>
<dbReference type="InterPro" id="IPR018313">
    <property type="entry name" value="SBP_3_CS"/>
</dbReference>